<dbReference type="InterPro" id="IPR000683">
    <property type="entry name" value="Gfo/Idh/MocA-like_OxRdtase_N"/>
</dbReference>
<evidence type="ECO:0000313" key="3">
    <source>
        <dbReference type="EMBL" id="QCP36239.1"/>
    </source>
</evidence>
<keyword evidence="4" id="KW-1185">Reference proteome</keyword>
<dbReference type="GO" id="GO:0050112">
    <property type="term" value="F:inositol 2-dehydrogenase (NAD+) activity"/>
    <property type="evidence" value="ECO:0007669"/>
    <property type="project" value="UniProtKB-EC"/>
</dbReference>
<accession>A0A4P8IM37</accession>
<dbReference type="KEGG" id="arf:AR1Y2_2785"/>
<dbReference type="EMBL" id="CP040058">
    <property type="protein sequence ID" value="QCP36239.1"/>
    <property type="molecule type" value="Genomic_DNA"/>
</dbReference>
<feature type="domain" description="Gfo/Idh/MocA-like oxidoreductase N-terminal" evidence="1">
    <location>
        <begin position="5"/>
        <end position="124"/>
    </location>
</feature>
<dbReference type="EC" id="1.1.1.18" evidence="3"/>
<dbReference type="SUPFAM" id="SSF51735">
    <property type="entry name" value="NAD(P)-binding Rossmann-fold domains"/>
    <property type="match status" value="1"/>
</dbReference>
<gene>
    <name evidence="3" type="ORF">AR1Y2_2785</name>
</gene>
<dbReference type="Proteomes" id="UP000298653">
    <property type="component" value="Chromosome"/>
</dbReference>
<keyword evidence="3" id="KW-0560">Oxidoreductase</keyword>
<dbReference type="SUPFAM" id="SSF55347">
    <property type="entry name" value="Glyceraldehyde-3-phosphate dehydrogenase-like, C-terminal domain"/>
    <property type="match status" value="1"/>
</dbReference>
<dbReference type="PANTHER" id="PTHR43377:SF1">
    <property type="entry name" value="BILIVERDIN REDUCTASE A"/>
    <property type="match status" value="1"/>
</dbReference>
<dbReference type="Pfam" id="PF22725">
    <property type="entry name" value="GFO_IDH_MocA_C3"/>
    <property type="match status" value="1"/>
</dbReference>
<dbReference type="Pfam" id="PF01408">
    <property type="entry name" value="GFO_IDH_MocA"/>
    <property type="match status" value="1"/>
</dbReference>
<dbReference type="RefSeq" id="WP_137329498.1">
    <property type="nucleotide sequence ID" value="NZ_CP040058.1"/>
</dbReference>
<reference evidence="3 4" key="1">
    <citation type="submission" date="2019-05" db="EMBL/GenBank/DDBJ databases">
        <title>Complete genome sequencing of Anaerostipes rhamnosivorans.</title>
        <authorList>
            <person name="Bui T.P.N."/>
            <person name="de Vos W.M."/>
        </authorList>
    </citation>
    <scope>NUCLEOTIDE SEQUENCE [LARGE SCALE GENOMIC DNA]</scope>
    <source>
        <strain evidence="3 4">1y2</strain>
    </source>
</reference>
<dbReference type="AlphaFoldDB" id="A0A4P8IM37"/>
<dbReference type="InterPro" id="IPR051450">
    <property type="entry name" value="Gfo/Idh/MocA_Oxidoreductases"/>
</dbReference>
<dbReference type="PANTHER" id="PTHR43377">
    <property type="entry name" value="BILIVERDIN REDUCTASE A"/>
    <property type="match status" value="1"/>
</dbReference>
<proteinExistence type="predicted"/>
<organism evidence="3 4">
    <name type="scientific">Anaerostipes rhamnosivorans</name>
    <dbReference type="NCBI Taxonomy" id="1229621"/>
    <lineage>
        <taxon>Bacteria</taxon>
        <taxon>Bacillati</taxon>
        <taxon>Bacillota</taxon>
        <taxon>Clostridia</taxon>
        <taxon>Lachnospirales</taxon>
        <taxon>Lachnospiraceae</taxon>
        <taxon>Anaerostipes</taxon>
    </lineage>
</organism>
<dbReference type="InterPro" id="IPR055170">
    <property type="entry name" value="GFO_IDH_MocA-like_dom"/>
</dbReference>
<feature type="domain" description="GFO/IDH/MocA-like oxidoreductase" evidence="2">
    <location>
        <begin position="132"/>
        <end position="256"/>
    </location>
</feature>
<evidence type="ECO:0000259" key="2">
    <source>
        <dbReference type="Pfam" id="PF22725"/>
    </source>
</evidence>
<evidence type="ECO:0000259" key="1">
    <source>
        <dbReference type="Pfam" id="PF01408"/>
    </source>
</evidence>
<dbReference type="Gene3D" id="3.40.50.720">
    <property type="entry name" value="NAD(P)-binding Rossmann-like Domain"/>
    <property type="match status" value="1"/>
</dbReference>
<dbReference type="InterPro" id="IPR036291">
    <property type="entry name" value="NAD(P)-bd_dom_sf"/>
</dbReference>
<evidence type="ECO:0000313" key="4">
    <source>
        <dbReference type="Proteomes" id="UP000298653"/>
    </source>
</evidence>
<dbReference type="Gene3D" id="3.30.360.10">
    <property type="entry name" value="Dihydrodipicolinate Reductase, domain 2"/>
    <property type="match status" value="1"/>
</dbReference>
<dbReference type="OrthoDB" id="9815825at2"/>
<dbReference type="GO" id="GO:0000166">
    <property type="term" value="F:nucleotide binding"/>
    <property type="evidence" value="ECO:0007669"/>
    <property type="project" value="InterPro"/>
</dbReference>
<sequence length="337" mass="37452">MKKVKVCLIGSGRAGMIHARNMAGSVPGGEIYAACDPDVKAAKAAAEELGIDTYYQDYKEAIGDESIDAVIIACPTKYHREIAVAAANAGKHIFCEKPMAMNEEECDEMIKAAKSNNVKLQIGFMRRFDDSFREAKKMIEEGEIGDVVLVKSHTRGPSKPREWMYDIEKSNGPLAEVCSHDIDTVRWFAGSELKSVYALGGNFRNKEIAEQYPDFYDNVIVNAEFENGVHASIEGAQYVQYGYDARVEILGTKGVICIGDMHEKKITSANESHQLKRPSMHSWTHLFKDAYLLEDRSFIEAILNDSEVECSGYDGKMAVKIVKAGNESIVQKKIVML</sequence>
<protein>
    <submittedName>
        <fullName evidence="3">Myo-inositol 2-dehydrogenase</fullName>
        <ecNumber evidence="3">1.1.1.18</ecNumber>
    </submittedName>
</protein>
<name>A0A4P8IM37_9FIRM</name>